<reference evidence="2 3" key="1">
    <citation type="journal article" date="2013" name="Genome Announc.">
        <title>Genome Sequence of Moraxella macacae 0408225, a Novel Bacterial Species Isolated from a Cynomolgus Macaque with Epistaxis.</title>
        <authorList>
            <person name="Ladner J.T."/>
            <person name="Whitehouse C.A."/>
            <person name="Koroleva G.I."/>
            <person name="Palacios G.F."/>
        </authorList>
    </citation>
    <scope>NUCLEOTIDE SEQUENCE [LARGE SCALE GENOMIC DNA]</scope>
    <source>
        <strain evidence="2 3">0408225</strain>
    </source>
</reference>
<protein>
    <submittedName>
        <fullName evidence="2">Uncharacterized protein</fullName>
    </submittedName>
</protein>
<keyword evidence="1" id="KW-0812">Transmembrane</keyword>
<dbReference type="STRING" id="1230338.MOMA_04960"/>
<keyword evidence="1" id="KW-0472">Membrane</keyword>
<dbReference type="RefSeq" id="WP_009767542.1">
    <property type="nucleotide sequence ID" value="NZ_ANIN01000001.1"/>
</dbReference>
<keyword evidence="3" id="KW-1185">Reference proteome</keyword>
<dbReference type="PATRIC" id="fig|1230338.3.peg.1076"/>
<name>L2F9H9_9GAMM</name>
<organism evidence="2 3">
    <name type="scientific">Moraxella macacae 0408225</name>
    <dbReference type="NCBI Taxonomy" id="1230338"/>
    <lineage>
        <taxon>Bacteria</taxon>
        <taxon>Pseudomonadati</taxon>
        <taxon>Pseudomonadota</taxon>
        <taxon>Gammaproteobacteria</taxon>
        <taxon>Moraxellales</taxon>
        <taxon>Moraxellaceae</taxon>
        <taxon>Moraxella</taxon>
    </lineage>
</organism>
<dbReference type="AlphaFoldDB" id="L2F9H9"/>
<sequence length="62" mass="6740">MTTDTSTQKNKNRQIQLKNGLLAVGLMLFLAICFKLAGDWSEPTGALSQSDSVLSEIQNSPK</sequence>
<dbReference type="OrthoDB" id="9895825at2"/>
<feature type="transmembrane region" description="Helical" evidence="1">
    <location>
        <begin position="20"/>
        <end position="38"/>
    </location>
</feature>
<proteinExistence type="predicted"/>
<comment type="caution">
    <text evidence="2">The sequence shown here is derived from an EMBL/GenBank/DDBJ whole genome shotgun (WGS) entry which is preliminary data.</text>
</comment>
<evidence type="ECO:0000313" key="2">
    <source>
        <dbReference type="EMBL" id="ELA09724.1"/>
    </source>
</evidence>
<accession>L2F9H9</accession>
<keyword evidence="1" id="KW-1133">Transmembrane helix</keyword>
<dbReference type="Proteomes" id="UP000023795">
    <property type="component" value="Unassembled WGS sequence"/>
</dbReference>
<dbReference type="EMBL" id="ANIN01000001">
    <property type="protein sequence ID" value="ELA09724.1"/>
    <property type="molecule type" value="Genomic_DNA"/>
</dbReference>
<evidence type="ECO:0000256" key="1">
    <source>
        <dbReference type="SAM" id="Phobius"/>
    </source>
</evidence>
<gene>
    <name evidence="2" type="ORF">MOMA_04960</name>
</gene>
<evidence type="ECO:0000313" key="3">
    <source>
        <dbReference type="Proteomes" id="UP000023795"/>
    </source>
</evidence>